<keyword evidence="2 3" id="KW-0040">ANK repeat</keyword>
<evidence type="ECO:0000256" key="3">
    <source>
        <dbReference type="PROSITE-ProRule" id="PRU00023"/>
    </source>
</evidence>
<accession>A0AAX6M9B7</accession>
<protein>
    <recommendedName>
        <fullName evidence="7">Ankyrin</fullName>
    </recommendedName>
</protein>
<evidence type="ECO:0000313" key="6">
    <source>
        <dbReference type="Proteomes" id="UP001369815"/>
    </source>
</evidence>
<evidence type="ECO:0008006" key="7">
    <source>
        <dbReference type="Google" id="ProtNLM"/>
    </source>
</evidence>
<dbReference type="PANTHER" id="PTHR24198:SF165">
    <property type="entry name" value="ANKYRIN REPEAT-CONTAINING PROTEIN-RELATED"/>
    <property type="match status" value="1"/>
</dbReference>
<dbReference type="PANTHER" id="PTHR24198">
    <property type="entry name" value="ANKYRIN REPEAT AND PROTEIN KINASE DOMAIN-CONTAINING PROTEIN"/>
    <property type="match status" value="1"/>
</dbReference>
<feature type="repeat" description="ANK" evidence="3">
    <location>
        <begin position="914"/>
        <end position="946"/>
    </location>
</feature>
<dbReference type="SUPFAM" id="SSF48403">
    <property type="entry name" value="Ankyrin repeat"/>
    <property type="match status" value="3"/>
</dbReference>
<organism evidence="5 6">
    <name type="scientific">Daldinia eschscholtzii</name>
    <dbReference type="NCBI Taxonomy" id="292717"/>
    <lineage>
        <taxon>Eukaryota</taxon>
        <taxon>Fungi</taxon>
        <taxon>Dikarya</taxon>
        <taxon>Ascomycota</taxon>
        <taxon>Pezizomycotina</taxon>
        <taxon>Sordariomycetes</taxon>
        <taxon>Xylariomycetidae</taxon>
        <taxon>Xylariales</taxon>
        <taxon>Hypoxylaceae</taxon>
        <taxon>Daldinia</taxon>
    </lineage>
</organism>
<name>A0AAX6M9B7_9PEZI</name>
<keyword evidence="6" id="KW-1185">Reference proteome</keyword>
<dbReference type="Proteomes" id="UP001369815">
    <property type="component" value="Unassembled WGS sequence"/>
</dbReference>
<gene>
    <name evidence="5" type="ORF">Daesc_009146</name>
</gene>
<sequence>MTYSRDTQHWSHEDWERRKARICDLFEENPLKGTGSVIDIMAKEGFPATFRIWGVRKYKKRGRREETNVEAQQRETTEMRETFQSEERTLPTAIGITANPMSIDTEAGNFASSHNMRPPMLLNEDSDAADRDLIMIDSSGDNFPLHRSNNPFSSSTLYSRNIFYPVSATTRQFLLPPLPSTQLAIAVVEKILTTVAQPFTTLGFSTAVAESVSTSEDLTYLLPVLRRLYSADVFAGEDWTRFRDLPVELELEARFDGRLIASIVNGYAGLGSTPVVGILGFLNRRLTTQNVMLDCLDAQPSPVAKSFTENIFLPCLEADNVYAIKYLLDRKWVNANEAVCHCYGERYTPLQAAAIKQSFKVLRLLIDQGVDTNKSLSRVHQFNALHLLIRHLDDPRSTLDDDLLSLVEALLEAKATISMSTIRLSLERFADPRLANSLIENVASETPHKLISEKDMLRDIVKSLDEQCATSIIKFMIRKCQELGSSRYLYRFPLHVDSALDEAVTHGYDKLVGIMFPYASSPGKALQKAIEAGNDAVVELILSKNPDLDRDLGLGKDIEDSEAFILALRSGDYNSLHFLEERGVLNHLQGHKLGQALTVALHSRNLEYATKIINFDPGFEFYEYPSYSLDDTNLFDVSAALDAALAHESDDFDNIAWKLLDVGITARAPYFRDSRPAPLLYVAVKNNRPDFVRIILESGLDPNIYRGISDKWPILETALECDENSIFDEIWSAYPRPIYPQNRLLKLALEKRGEDLFLEIVDASPQGYDTWKNIAMLIAVECENEPLLDKLISRGASAGDDSLLKEAIENHHSMVIPLLDRYNKAFPNGRPGYGAHLVWCALNDYSTTPEFLDAVFAWNLVSQNAIFQAYANQESLLNKAIETHDCGVVKRFIDAGSNVNGVMKQGRWSNDGYTRTTPLLTAIETEIVEMVQLLIDHGANVNEPATYGIRRTPLQKAVEVNNMPIVCLLLGRDADVNALPARFGGATALQFAAIQGNCEMAKVLIEHGAENYISRSAGRHGRMPLEGAAENGRLDMIELLWRAFDGRFDDDQCKGAIRRAESNGHFGCKEKIEEFMRSSARNRIALPIFC</sequence>
<dbReference type="EMBL" id="JBANMG010000009">
    <property type="protein sequence ID" value="KAK6949073.1"/>
    <property type="molecule type" value="Genomic_DNA"/>
</dbReference>
<dbReference type="InterPro" id="IPR036770">
    <property type="entry name" value="Ankyrin_rpt-contain_sf"/>
</dbReference>
<evidence type="ECO:0000256" key="4">
    <source>
        <dbReference type="SAM" id="MobiDB-lite"/>
    </source>
</evidence>
<dbReference type="PROSITE" id="PS50088">
    <property type="entry name" value="ANK_REPEAT"/>
    <property type="match status" value="4"/>
</dbReference>
<dbReference type="SMART" id="SM00248">
    <property type="entry name" value="ANK"/>
    <property type="match status" value="12"/>
</dbReference>
<evidence type="ECO:0000313" key="5">
    <source>
        <dbReference type="EMBL" id="KAK6949073.1"/>
    </source>
</evidence>
<feature type="repeat" description="ANK" evidence="3">
    <location>
        <begin position="345"/>
        <end position="377"/>
    </location>
</feature>
<feature type="repeat" description="ANK" evidence="3">
    <location>
        <begin position="949"/>
        <end position="981"/>
    </location>
</feature>
<reference evidence="5 6" key="1">
    <citation type="journal article" date="2024" name="Front Chem Biol">
        <title>Unveiling the potential of Daldinia eschscholtzii MFLUCC 19-0629 through bioactivity and bioinformatics studies for enhanced sustainable agriculture production.</title>
        <authorList>
            <person name="Brooks S."/>
            <person name="Weaver J.A."/>
            <person name="Klomchit A."/>
            <person name="Alharthi S.A."/>
            <person name="Onlamun T."/>
            <person name="Nurani R."/>
            <person name="Vong T.K."/>
            <person name="Alberti F."/>
            <person name="Greco C."/>
        </authorList>
    </citation>
    <scope>NUCLEOTIDE SEQUENCE [LARGE SCALE GENOMIC DNA]</scope>
    <source>
        <strain evidence="5">MFLUCC 19-0629</strain>
    </source>
</reference>
<dbReference type="InterPro" id="IPR002110">
    <property type="entry name" value="Ankyrin_rpt"/>
</dbReference>
<keyword evidence="1" id="KW-0677">Repeat</keyword>
<comment type="caution">
    <text evidence="5">The sequence shown here is derived from an EMBL/GenBank/DDBJ whole genome shotgun (WGS) entry which is preliminary data.</text>
</comment>
<evidence type="ECO:0000256" key="1">
    <source>
        <dbReference type="ARBA" id="ARBA00022737"/>
    </source>
</evidence>
<feature type="repeat" description="ANK" evidence="3">
    <location>
        <begin position="984"/>
        <end position="1016"/>
    </location>
</feature>
<evidence type="ECO:0000256" key="2">
    <source>
        <dbReference type="ARBA" id="ARBA00023043"/>
    </source>
</evidence>
<dbReference type="AlphaFoldDB" id="A0AAX6M9B7"/>
<feature type="region of interest" description="Disordered" evidence="4">
    <location>
        <begin position="66"/>
        <end position="86"/>
    </location>
</feature>
<proteinExistence type="predicted"/>
<dbReference type="Gene3D" id="1.25.40.20">
    <property type="entry name" value="Ankyrin repeat-containing domain"/>
    <property type="match status" value="3"/>
</dbReference>
<dbReference type="PROSITE" id="PS50297">
    <property type="entry name" value="ANK_REP_REGION"/>
    <property type="match status" value="3"/>
</dbReference>
<dbReference type="Pfam" id="PF12796">
    <property type="entry name" value="Ank_2"/>
    <property type="match status" value="2"/>
</dbReference>